<name>A0A2M8PXE1_9CHLR</name>
<dbReference type="Proteomes" id="UP000228947">
    <property type="component" value="Unassembled WGS sequence"/>
</dbReference>
<feature type="transmembrane region" description="Helical" evidence="1">
    <location>
        <begin position="266"/>
        <end position="288"/>
    </location>
</feature>
<comment type="caution">
    <text evidence="2">The sequence shown here is derived from an EMBL/GenBank/DDBJ whole genome shotgun (WGS) entry which is preliminary data.</text>
</comment>
<evidence type="ECO:0000256" key="1">
    <source>
        <dbReference type="SAM" id="Phobius"/>
    </source>
</evidence>
<dbReference type="AlphaFoldDB" id="A0A2M8PXE1"/>
<feature type="transmembrane region" description="Helical" evidence="1">
    <location>
        <begin position="177"/>
        <end position="205"/>
    </location>
</feature>
<keyword evidence="1" id="KW-1133">Transmembrane helix</keyword>
<evidence type="ECO:0008006" key="4">
    <source>
        <dbReference type="Google" id="ProtNLM"/>
    </source>
</evidence>
<evidence type="ECO:0000313" key="3">
    <source>
        <dbReference type="Proteomes" id="UP000228947"/>
    </source>
</evidence>
<keyword evidence="1" id="KW-0812">Transmembrane</keyword>
<feature type="transmembrane region" description="Helical" evidence="1">
    <location>
        <begin position="295"/>
        <end position="318"/>
    </location>
</feature>
<keyword evidence="1" id="KW-0472">Membrane</keyword>
<gene>
    <name evidence="2" type="ORF">CUN50_04910</name>
</gene>
<evidence type="ECO:0000313" key="2">
    <source>
        <dbReference type="EMBL" id="PJF42225.1"/>
    </source>
</evidence>
<feature type="transmembrane region" description="Helical" evidence="1">
    <location>
        <begin position="338"/>
        <end position="356"/>
    </location>
</feature>
<feature type="transmembrane region" description="Helical" evidence="1">
    <location>
        <begin position="368"/>
        <end position="388"/>
    </location>
</feature>
<organism evidence="2 3">
    <name type="scientific">Candidatus Thermofonsia Clade 1 bacterium</name>
    <dbReference type="NCBI Taxonomy" id="2364210"/>
    <lineage>
        <taxon>Bacteria</taxon>
        <taxon>Bacillati</taxon>
        <taxon>Chloroflexota</taxon>
        <taxon>Candidatus Thermofontia</taxon>
        <taxon>Candidatus Thermofonsia Clade 1</taxon>
    </lineage>
</organism>
<proteinExistence type="predicted"/>
<sequence>MRLNLIQVAQLRYISAAQTILALAPIVLAFYILLTHGANRPYAEEWFDSALVAIAVHDGTLTLGQFMQPVNEAPHLLTKLFVALHTPFTRYDLRLDMLLGLVMSLLTWAGLLWAVWRQDRRLAPWIALPMSALIFTPKQAMNWLVGFQNTYFTINLSIVAILLIVQFAPIGWRTLCLAALIAAISSVALGAAPFFWLPPVIVLWLRGYRHWMYYALWLVLGALLSVRFALSITMPFAPPPPIDKFGLVIHFAIAFLGGPLAPYTHLLLSTAVGILGLALLVVNGILLWRKRPEQLALWAGLAAFSILAALMVAFGRWITFDGISSTYPMAPRYATSALPFWIALLVMSAKNLILYRRIQPLGRWIYRFNGLAGFGLSAAFVIGLPFAYVPNYTWQGECLRNLPMTRDLECAQHLGAGKSNLLPVLVRADQLAVRQLGVFAQEPPVAVRFGDVAVPLQFIGNGTPSRESPDSRFTTWEINGKSYNVFFQKPPAAQDWTVWFQEITAPTYFEASLYVPPTEQSSEGVTFRIYGQMLFKERILLFEQRFDPSTQREPIPIRVSLEPFLRQVNRLFVMLETEGNGEPAMWIEPRFVLELSEEAARAKYYPLR</sequence>
<reference evidence="2 3" key="1">
    <citation type="submission" date="2017-11" db="EMBL/GenBank/DDBJ databases">
        <title>Evolution of Phototrophy in the Chloroflexi Phylum Driven by Horizontal Gene Transfer.</title>
        <authorList>
            <person name="Ward L.M."/>
            <person name="Hemp J."/>
            <person name="Shih P.M."/>
            <person name="Mcglynn S.E."/>
            <person name="Fischer W."/>
        </authorList>
    </citation>
    <scope>NUCLEOTIDE SEQUENCE [LARGE SCALE GENOMIC DNA]</scope>
    <source>
        <strain evidence="2">CP1_1M</strain>
    </source>
</reference>
<dbReference type="EMBL" id="PGTL01000026">
    <property type="protein sequence ID" value="PJF42225.1"/>
    <property type="molecule type" value="Genomic_DNA"/>
</dbReference>
<protein>
    <recommendedName>
        <fullName evidence="4">Glycosyltransferase RgtA/B/C/D-like domain-containing protein</fullName>
    </recommendedName>
</protein>
<feature type="transmembrane region" description="Helical" evidence="1">
    <location>
        <begin position="152"/>
        <end position="170"/>
    </location>
</feature>
<feature type="transmembrane region" description="Helical" evidence="1">
    <location>
        <begin position="12"/>
        <end position="34"/>
    </location>
</feature>
<accession>A0A2M8PXE1</accession>
<feature type="transmembrane region" description="Helical" evidence="1">
    <location>
        <begin position="97"/>
        <end position="115"/>
    </location>
</feature>
<feature type="transmembrane region" description="Helical" evidence="1">
    <location>
        <begin position="211"/>
        <end position="230"/>
    </location>
</feature>